<feature type="region of interest" description="Disordered" evidence="1">
    <location>
        <begin position="263"/>
        <end position="619"/>
    </location>
</feature>
<dbReference type="Proteomes" id="UP000242877">
    <property type="component" value="Unassembled WGS sequence"/>
</dbReference>
<feature type="compositionally biased region" description="Polar residues" evidence="1">
    <location>
        <begin position="379"/>
        <end position="394"/>
    </location>
</feature>
<evidence type="ECO:0008006" key="4">
    <source>
        <dbReference type="Google" id="ProtNLM"/>
    </source>
</evidence>
<dbReference type="EMBL" id="AZGZ01000052">
    <property type="protein sequence ID" value="KZZ86674.1"/>
    <property type="molecule type" value="Genomic_DNA"/>
</dbReference>
<feature type="compositionally biased region" description="Low complexity" evidence="1">
    <location>
        <begin position="502"/>
        <end position="518"/>
    </location>
</feature>
<sequence length="619" mass="67846">MVFFRSRAAHRAGAHGDGNQPRGRQGPADYDVFDGLPVRRWARQTFVVSQTPKSVVEADGQSGWMQNASSELPMPKDSHLLSPASRALLSSVRAGCKYVKAPERSNRTGGDAKDASGPDGRVAVPFARTFTVGRWAALPRHMEPPEPEYLAKRRTNFVPMTGVTGAGSDFMSSGNTKLRRTKFKRTDPATGTVMVYDAAVPEGHTVEGEVSKDEEIAQQSKLEGTIATPSPGTVIEGVGIVDQGGIVIANPDELLVTPIPRRRFPPKRKLRGAGRGRRKKVMFAHGHDSFGRNTYGAPPTSDMGPTSSTPGANDSVRPESQPTPGAQDDDLDGDNDNDNYGDESDEDEEMPDRPESEAPTTEDVQQKDMKREEEPQPPTETIATDQQPTDQTEPSVAEEKPAATAAGADERTSVSTESQPQTTEKTPSPIPPEKPQPDEPSAESLNEIKEEMQDELQNDTEKPQNDQFSEDQPQEEQAPAELPDPVPAQEPQAELEPEPEPQSESQLQPNPQPQLQLETEPHSDMQPESQVEPQSEPQPELPESQLEPRPEPQPDEKSEQQQEEQPEPRTETQQEAPPEEPAPSPARSDLFGDQNPTDNFDTAETEPSLDHKQDEEMHD</sequence>
<dbReference type="VEuPathDB" id="FungiDB:AAP_06336"/>
<feature type="compositionally biased region" description="Basic and acidic residues" evidence="1">
    <location>
        <begin position="546"/>
        <end position="572"/>
    </location>
</feature>
<reference evidence="2 3" key="1">
    <citation type="journal article" date="2016" name="Genome Biol. Evol.">
        <title>Divergent and convergent evolution of fungal pathogenicity.</title>
        <authorList>
            <person name="Shang Y."/>
            <person name="Xiao G."/>
            <person name="Zheng P."/>
            <person name="Cen K."/>
            <person name="Zhan S."/>
            <person name="Wang C."/>
        </authorList>
    </citation>
    <scope>NUCLEOTIDE SEQUENCE [LARGE SCALE GENOMIC DNA]</scope>
    <source>
        <strain evidence="2 3">ARSEF 7405</strain>
    </source>
</reference>
<accession>A0A167UVY1</accession>
<evidence type="ECO:0000313" key="3">
    <source>
        <dbReference type="Proteomes" id="UP000242877"/>
    </source>
</evidence>
<dbReference type="OrthoDB" id="275715at2759"/>
<proteinExistence type="predicted"/>
<name>A0A167UVY1_9EURO</name>
<comment type="caution">
    <text evidence="2">The sequence shown here is derived from an EMBL/GenBank/DDBJ whole genome shotgun (WGS) entry which is preliminary data.</text>
</comment>
<evidence type="ECO:0000313" key="2">
    <source>
        <dbReference type="EMBL" id="KZZ86674.1"/>
    </source>
</evidence>
<feature type="region of interest" description="Disordered" evidence="1">
    <location>
        <begin position="1"/>
        <end position="28"/>
    </location>
</feature>
<keyword evidence="3" id="KW-1185">Reference proteome</keyword>
<feature type="compositionally biased region" description="Basic and acidic residues" evidence="1">
    <location>
        <begin position="364"/>
        <end position="374"/>
    </location>
</feature>
<feature type="compositionally biased region" description="Acidic residues" evidence="1">
    <location>
        <begin position="327"/>
        <end position="350"/>
    </location>
</feature>
<feature type="compositionally biased region" description="Basic residues" evidence="1">
    <location>
        <begin position="263"/>
        <end position="282"/>
    </location>
</feature>
<protein>
    <recommendedName>
        <fullName evidence="4">LYR family protein</fullName>
    </recommendedName>
</protein>
<feature type="compositionally biased region" description="Basic and acidic residues" evidence="1">
    <location>
        <begin position="608"/>
        <end position="619"/>
    </location>
</feature>
<feature type="compositionally biased region" description="Low complexity" evidence="1">
    <location>
        <begin position="526"/>
        <end position="545"/>
    </location>
</feature>
<organism evidence="2 3">
    <name type="scientific">Ascosphaera apis ARSEF 7405</name>
    <dbReference type="NCBI Taxonomy" id="392613"/>
    <lineage>
        <taxon>Eukaryota</taxon>
        <taxon>Fungi</taxon>
        <taxon>Dikarya</taxon>
        <taxon>Ascomycota</taxon>
        <taxon>Pezizomycotina</taxon>
        <taxon>Eurotiomycetes</taxon>
        <taxon>Eurotiomycetidae</taxon>
        <taxon>Onygenales</taxon>
        <taxon>Ascosphaeraceae</taxon>
        <taxon>Ascosphaera</taxon>
    </lineage>
</organism>
<dbReference type="AlphaFoldDB" id="A0A167UVY1"/>
<feature type="compositionally biased region" description="Polar residues" evidence="1">
    <location>
        <begin position="303"/>
        <end position="324"/>
    </location>
</feature>
<gene>
    <name evidence="2" type="ORF">AAP_06336</name>
</gene>
<evidence type="ECO:0000256" key="1">
    <source>
        <dbReference type="SAM" id="MobiDB-lite"/>
    </source>
</evidence>